<dbReference type="AlphaFoldDB" id="A0ABD3PT18"/>
<feature type="region of interest" description="Disordered" evidence="1">
    <location>
        <begin position="51"/>
        <end position="73"/>
    </location>
</feature>
<evidence type="ECO:0000313" key="3">
    <source>
        <dbReference type="Proteomes" id="UP001530400"/>
    </source>
</evidence>
<accession>A0ABD3PT18</accession>
<organism evidence="2 3">
    <name type="scientific">Cyclotella atomus</name>
    <dbReference type="NCBI Taxonomy" id="382360"/>
    <lineage>
        <taxon>Eukaryota</taxon>
        <taxon>Sar</taxon>
        <taxon>Stramenopiles</taxon>
        <taxon>Ochrophyta</taxon>
        <taxon>Bacillariophyta</taxon>
        <taxon>Coscinodiscophyceae</taxon>
        <taxon>Thalassiosirophycidae</taxon>
        <taxon>Stephanodiscales</taxon>
        <taxon>Stephanodiscaceae</taxon>
        <taxon>Cyclotella</taxon>
    </lineage>
</organism>
<name>A0ABD3PT18_9STRA</name>
<evidence type="ECO:0000313" key="2">
    <source>
        <dbReference type="EMBL" id="KAL3791199.1"/>
    </source>
</evidence>
<dbReference type="EMBL" id="JALLPJ020000470">
    <property type="protein sequence ID" value="KAL3791199.1"/>
    <property type="molecule type" value="Genomic_DNA"/>
</dbReference>
<dbReference type="Proteomes" id="UP001530400">
    <property type="component" value="Unassembled WGS sequence"/>
</dbReference>
<keyword evidence="3" id="KW-1185">Reference proteome</keyword>
<proteinExistence type="predicted"/>
<evidence type="ECO:0000256" key="1">
    <source>
        <dbReference type="SAM" id="MobiDB-lite"/>
    </source>
</evidence>
<gene>
    <name evidence="2" type="ORF">ACHAWO_013630</name>
</gene>
<reference evidence="2 3" key="1">
    <citation type="submission" date="2024-10" db="EMBL/GenBank/DDBJ databases">
        <title>Updated reference genomes for cyclostephanoid diatoms.</title>
        <authorList>
            <person name="Roberts W.R."/>
            <person name="Alverson A.J."/>
        </authorList>
    </citation>
    <scope>NUCLEOTIDE SEQUENCE [LARGE SCALE GENOMIC DNA]</scope>
    <source>
        <strain evidence="2 3">AJA010-31</strain>
    </source>
</reference>
<comment type="caution">
    <text evidence="2">The sequence shown here is derived from an EMBL/GenBank/DDBJ whole genome shotgun (WGS) entry which is preliminary data.</text>
</comment>
<protein>
    <submittedName>
        <fullName evidence="2">Uncharacterized protein</fullName>
    </submittedName>
</protein>
<sequence length="207" mass="23142">MAGLPLAFVAGNPTEGEVGVLMPSSPLREPIAAMLLPDPYMLTSLASTITAPHRHHAHPEQEEPLSPKPSPPTTPLRFLFSGYSLWLELKQNKFQNDGKGDLSRMVEDAALRFNTLPIPYPHVTALYGIDLEEGEVRRIFREDVKRVLEDKARERRRSVNVCNVDDNEKMWPDLEALGILVDVEYDGVGNGTMVCILLLWVALLELC</sequence>